<sequence length="177" mass="20079">MFPRRTIRLASASPIRSVSTSASAKWARACVVHSSPQCDEEQTEHSVSSHSALQRRQLEFCCLLCGWDVACKTCPFNWFNFDPRKFRTKQRRRRGPDDDPAKFAASEADVRRAMETLGVGAAPTNGFDHVSLTQQQVKDAFRAKALEWHPDCNQTPDAERIFKEVLEAYELLLAHAR</sequence>
<evidence type="ECO:0000313" key="3">
    <source>
        <dbReference type="Proteomes" id="UP000694044"/>
    </source>
</evidence>
<dbReference type="Pfam" id="PF00226">
    <property type="entry name" value="DnaJ"/>
    <property type="match status" value="1"/>
</dbReference>
<name>A0A8T1VQ73_9STRA</name>
<feature type="domain" description="J" evidence="1">
    <location>
        <begin position="112"/>
        <end position="177"/>
    </location>
</feature>
<dbReference type="Proteomes" id="UP000694044">
    <property type="component" value="Unassembled WGS sequence"/>
</dbReference>
<dbReference type="PROSITE" id="PS50076">
    <property type="entry name" value="DNAJ_2"/>
    <property type="match status" value="1"/>
</dbReference>
<gene>
    <name evidence="2" type="ORF">PHYPSEUDO_005148</name>
</gene>
<reference evidence="2" key="1">
    <citation type="submission" date="2021-02" db="EMBL/GenBank/DDBJ databases">
        <authorList>
            <person name="Palmer J.M."/>
        </authorList>
    </citation>
    <scope>NUCLEOTIDE SEQUENCE</scope>
    <source>
        <strain evidence="2">SCRP734</strain>
    </source>
</reference>
<dbReference type="AlphaFoldDB" id="A0A8T1VQ73"/>
<dbReference type="OrthoDB" id="552049at2759"/>
<comment type="caution">
    <text evidence="2">The sequence shown here is derived from an EMBL/GenBank/DDBJ whole genome shotgun (WGS) entry which is preliminary data.</text>
</comment>
<dbReference type="InterPro" id="IPR001623">
    <property type="entry name" value="DnaJ_domain"/>
</dbReference>
<dbReference type="SMART" id="SM00271">
    <property type="entry name" value="DnaJ"/>
    <property type="match status" value="1"/>
</dbReference>
<evidence type="ECO:0000259" key="1">
    <source>
        <dbReference type="PROSITE" id="PS50076"/>
    </source>
</evidence>
<protein>
    <recommendedName>
        <fullName evidence="1">J domain-containing protein</fullName>
    </recommendedName>
</protein>
<organism evidence="2 3">
    <name type="scientific">Phytophthora pseudosyringae</name>
    <dbReference type="NCBI Taxonomy" id="221518"/>
    <lineage>
        <taxon>Eukaryota</taxon>
        <taxon>Sar</taxon>
        <taxon>Stramenopiles</taxon>
        <taxon>Oomycota</taxon>
        <taxon>Peronosporomycetes</taxon>
        <taxon>Peronosporales</taxon>
        <taxon>Peronosporaceae</taxon>
        <taxon>Phytophthora</taxon>
    </lineage>
</organism>
<proteinExistence type="predicted"/>
<dbReference type="CDD" id="cd06257">
    <property type="entry name" value="DnaJ"/>
    <property type="match status" value="1"/>
</dbReference>
<accession>A0A8T1VQ73</accession>
<dbReference type="EMBL" id="JAGDFM010000217">
    <property type="protein sequence ID" value="KAG7382173.1"/>
    <property type="molecule type" value="Genomic_DNA"/>
</dbReference>
<evidence type="ECO:0000313" key="2">
    <source>
        <dbReference type="EMBL" id="KAG7382173.1"/>
    </source>
</evidence>
<keyword evidence="3" id="KW-1185">Reference proteome</keyword>